<keyword evidence="1" id="KW-1133">Transmembrane helix</keyword>
<organism evidence="2">
    <name type="scientific">freshwater sediment metagenome</name>
    <dbReference type="NCBI Taxonomy" id="556182"/>
    <lineage>
        <taxon>unclassified sequences</taxon>
        <taxon>metagenomes</taxon>
        <taxon>ecological metagenomes</taxon>
    </lineage>
</organism>
<dbReference type="EMBL" id="OY288114">
    <property type="protein sequence ID" value="CAJ0873001.1"/>
    <property type="molecule type" value="Genomic_DNA"/>
</dbReference>
<gene>
    <name evidence="2" type="ORF">AMST5_02469</name>
</gene>
<keyword evidence="1" id="KW-0812">Transmembrane</keyword>
<dbReference type="AlphaFoldDB" id="A0AA48M038"/>
<name>A0AA48M038_9ZZZZ</name>
<evidence type="ECO:0000256" key="1">
    <source>
        <dbReference type="SAM" id="Phobius"/>
    </source>
</evidence>
<protein>
    <submittedName>
        <fullName evidence="2">Uncharacterized protein</fullName>
    </submittedName>
</protein>
<feature type="transmembrane region" description="Helical" evidence="1">
    <location>
        <begin position="35"/>
        <end position="53"/>
    </location>
</feature>
<keyword evidence="1" id="KW-0472">Membrane</keyword>
<evidence type="ECO:0000313" key="2">
    <source>
        <dbReference type="EMBL" id="CAJ0873001.1"/>
    </source>
</evidence>
<feature type="transmembrane region" description="Helical" evidence="1">
    <location>
        <begin position="59"/>
        <end position="81"/>
    </location>
</feature>
<accession>A0AA48M038</accession>
<sequence>MTHNDPDKLKSQPSKKEADKYGGVVEFDMSFTPSVIICGAAGAVLGAILAMWVTTEIPIVIATVIVFAVLSGIFGFFVPWYKPQDQKK</sequence>
<reference evidence="2" key="1">
    <citation type="submission" date="2023-07" db="EMBL/GenBank/DDBJ databases">
        <authorList>
            <person name="Pelsma A.J. K."/>
        </authorList>
    </citation>
    <scope>NUCLEOTIDE SEQUENCE</scope>
</reference>
<proteinExistence type="predicted"/>